<feature type="binding site" evidence="1">
    <location>
        <position position="90"/>
    </location>
    <ligand>
        <name>Mg(2+)</name>
        <dbReference type="ChEBI" id="CHEBI:18420"/>
        <label>1</label>
    </ligand>
</feature>
<gene>
    <name evidence="2" type="ORF">HK097_009733</name>
</gene>
<keyword evidence="1" id="KW-0479">Metal-binding</keyword>
<dbReference type="Pfam" id="PF03747">
    <property type="entry name" value="ADP_ribosyl_GH"/>
    <property type="match status" value="1"/>
</dbReference>
<sequence length="436" mass="47397">MAASTDASQLEWTTLSRSVVADKVRGLLVGAALGDAIGLATEFLPRSEVLRIYGTDTPLFAFGTDASHPDAIPFHTDYHRAKWRTGDFTDDTDQHLLILLSFLRNKGRGIDPNDFASRLHSWIQQGLRCLDKMPCGIGRTTGNIVTDSNYQSDPIGTARAYWERTGRNVAPNGAVMRTAIIGALLAPQGLESVQKTTEAVASTTHADPRCILSCVIITSLVYEILKGTSITPAFMRSTIETLADKYLQPPDTDPSKIPSPKSELLQFCFPDSIQSLELDDRMGIGYTYRSLGSATWSLTQLLSTTLSPSHSPAKTFKSLITTLTTQGGDADTNATVAGALLGCQIGYSSLPSEWLFGLIHKDILLAKVDAALELMGVLEGEYDAEGDRDTLLDGGRGFLSKDEMERREMEMMGRMAGLMERKAKEGSKKEEGCAVM</sequence>
<protein>
    <recommendedName>
        <fullName evidence="4">ADP-ribosylglycohydrolase</fullName>
    </recommendedName>
</protein>
<organism evidence="2 3">
    <name type="scientific">Rhizophlyctis rosea</name>
    <dbReference type="NCBI Taxonomy" id="64517"/>
    <lineage>
        <taxon>Eukaryota</taxon>
        <taxon>Fungi</taxon>
        <taxon>Fungi incertae sedis</taxon>
        <taxon>Chytridiomycota</taxon>
        <taxon>Chytridiomycota incertae sedis</taxon>
        <taxon>Chytridiomycetes</taxon>
        <taxon>Rhizophlyctidales</taxon>
        <taxon>Rhizophlyctidaceae</taxon>
        <taxon>Rhizophlyctis</taxon>
    </lineage>
</organism>
<reference evidence="2" key="1">
    <citation type="submission" date="2020-05" db="EMBL/GenBank/DDBJ databases">
        <title>Phylogenomic resolution of chytrid fungi.</title>
        <authorList>
            <person name="Stajich J.E."/>
            <person name="Amses K."/>
            <person name="Simmons R."/>
            <person name="Seto K."/>
            <person name="Myers J."/>
            <person name="Bonds A."/>
            <person name="Quandt C.A."/>
            <person name="Barry K."/>
            <person name="Liu P."/>
            <person name="Grigoriev I."/>
            <person name="Longcore J.E."/>
            <person name="James T.Y."/>
        </authorList>
    </citation>
    <scope>NUCLEOTIDE SEQUENCE</scope>
    <source>
        <strain evidence="2">JEL0318</strain>
    </source>
</reference>
<keyword evidence="3" id="KW-1185">Reference proteome</keyword>
<evidence type="ECO:0000313" key="3">
    <source>
        <dbReference type="Proteomes" id="UP001212841"/>
    </source>
</evidence>
<dbReference type="SUPFAM" id="SSF101478">
    <property type="entry name" value="ADP-ribosylglycohydrolase"/>
    <property type="match status" value="1"/>
</dbReference>
<dbReference type="PANTHER" id="PTHR16222">
    <property type="entry name" value="ADP-RIBOSYLGLYCOHYDROLASE"/>
    <property type="match status" value="1"/>
</dbReference>
<dbReference type="PANTHER" id="PTHR16222:SF28">
    <property type="entry name" value="ADP-RIBOSYLGLYCOHYDROLASE"/>
    <property type="match status" value="1"/>
</dbReference>
<dbReference type="InterPro" id="IPR050792">
    <property type="entry name" value="ADP-ribosylglycohydrolase"/>
</dbReference>
<comment type="caution">
    <text evidence="2">The sequence shown here is derived from an EMBL/GenBank/DDBJ whole genome shotgun (WGS) entry which is preliminary data.</text>
</comment>
<feature type="binding site" evidence="1">
    <location>
        <position position="91"/>
    </location>
    <ligand>
        <name>Mg(2+)</name>
        <dbReference type="ChEBI" id="CHEBI:18420"/>
        <label>1</label>
    </ligand>
</feature>
<evidence type="ECO:0000313" key="2">
    <source>
        <dbReference type="EMBL" id="KAJ3055685.1"/>
    </source>
</evidence>
<name>A0AAD5X448_9FUNG</name>
<comment type="cofactor">
    <cofactor evidence="1">
        <name>Mg(2+)</name>
        <dbReference type="ChEBI" id="CHEBI:18420"/>
    </cofactor>
    <text evidence="1">Binds 2 magnesium ions per subunit.</text>
</comment>
<evidence type="ECO:0000256" key="1">
    <source>
        <dbReference type="PIRSR" id="PIRSR605502-1"/>
    </source>
</evidence>
<dbReference type="InterPro" id="IPR005502">
    <property type="entry name" value="Ribosyl_crysJ1"/>
</dbReference>
<feature type="binding site" evidence="1">
    <location>
        <position position="332"/>
    </location>
    <ligand>
        <name>Mg(2+)</name>
        <dbReference type="ChEBI" id="CHEBI:18420"/>
        <label>1</label>
    </ligand>
</feature>
<keyword evidence="1" id="KW-0460">Magnesium</keyword>
<dbReference type="Gene3D" id="1.10.4080.10">
    <property type="entry name" value="ADP-ribosylation/Crystallin J1"/>
    <property type="match status" value="1"/>
</dbReference>
<dbReference type="GO" id="GO:0046872">
    <property type="term" value="F:metal ion binding"/>
    <property type="evidence" value="ECO:0007669"/>
    <property type="project" value="UniProtKB-KW"/>
</dbReference>
<dbReference type="Proteomes" id="UP001212841">
    <property type="component" value="Unassembled WGS sequence"/>
</dbReference>
<accession>A0AAD5X448</accession>
<dbReference type="AlphaFoldDB" id="A0AAD5X448"/>
<proteinExistence type="predicted"/>
<feature type="binding site" evidence="1">
    <location>
        <position position="89"/>
    </location>
    <ligand>
        <name>Mg(2+)</name>
        <dbReference type="ChEBI" id="CHEBI:18420"/>
        <label>1</label>
    </ligand>
</feature>
<feature type="binding site" evidence="1">
    <location>
        <position position="329"/>
    </location>
    <ligand>
        <name>Mg(2+)</name>
        <dbReference type="ChEBI" id="CHEBI:18420"/>
        <label>1</label>
    </ligand>
</feature>
<feature type="binding site" evidence="1">
    <location>
        <position position="331"/>
    </location>
    <ligand>
        <name>Mg(2+)</name>
        <dbReference type="ChEBI" id="CHEBI:18420"/>
        <label>1</label>
    </ligand>
</feature>
<evidence type="ECO:0008006" key="4">
    <source>
        <dbReference type="Google" id="ProtNLM"/>
    </source>
</evidence>
<dbReference type="InterPro" id="IPR036705">
    <property type="entry name" value="Ribosyl_crysJ1_sf"/>
</dbReference>
<dbReference type="EMBL" id="JADGJD010000067">
    <property type="protein sequence ID" value="KAJ3055685.1"/>
    <property type="molecule type" value="Genomic_DNA"/>
</dbReference>